<comment type="catalytic activity">
    <reaction evidence="4">
        <text>Random hydrolysis of (1-&gt;4)-beta-D-mannosidic linkages in mannans, galactomannans and glucomannans.</text>
        <dbReference type="EC" id="3.2.1.78"/>
    </reaction>
</comment>
<evidence type="ECO:0000256" key="3">
    <source>
        <dbReference type="ARBA" id="ARBA00023295"/>
    </source>
</evidence>
<feature type="chain" id="PRO_5022280062" description="Mannan endo-1,4-beta-mannosidase" evidence="4">
    <location>
        <begin position="21"/>
        <end position="373"/>
    </location>
</feature>
<keyword evidence="4" id="KW-0964">Secreted</keyword>
<feature type="active site" description="Nucleophile" evidence="5 8">
    <location>
        <position position="292"/>
    </location>
</feature>
<evidence type="ECO:0000256" key="7">
    <source>
        <dbReference type="PIRSR" id="PIRSR018168-3"/>
    </source>
</evidence>
<gene>
    <name evidence="10" type="ORF">FPZ43_14885</name>
</gene>
<dbReference type="GO" id="GO:0006080">
    <property type="term" value="P:substituted mannan metabolic process"/>
    <property type="evidence" value="ECO:0007669"/>
    <property type="project" value="UniProtKB-UniRule"/>
</dbReference>
<evidence type="ECO:0000259" key="9">
    <source>
        <dbReference type="PROSITE" id="PS51764"/>
    </source>
</evidence>
<keyword evidence="2 4" id="KW-0378">Hydrolase</keyword>
<feature type="site" description="Plays an important role in maintaining the position of the catalytic nucleophile" evidence="7">
    <location>
        <position position="186"/>
    </location>
</feature>
<feature type="active site" description="Proton donor" evidence="5 8">
    <location>
        <position position="187"/>
    </location>
</feature>
<dbReference type="InterPro" id="IPR017853">
    <property type="entry name" value="GH"/>
</dbReference>
<dbReference type="AlphaFoldDB" id="A0A563U543"/>
<comment type="caution">
    <text evidence="10">The sequence shown here is derived from an EMBL/GenBank/DDBJ whole genome shotgun (WGS) entry which is preliminary data.</text>
</comment>
<keyword evidence="3 4" id="KW-0326">Glycosidase</keyword>
<dbReference type="PRINTS" id="PR00739">
    <property type="entry name" value="GLHYDRLASE26"/>
</dbReference>
<dbReference type="EC" id="3.2.1.78" evidence="4"/>
<organism evidence="10 11">
    <name type="scientific">Mucilaginibacter pallidiroseus</name>
    <dbReference type="NCBI Taxonomy" id="2599295"/>
    <lineage>
        <taxon>Bacteria</taxon>
        <taxon>Pseudomonadati</taxon>
        <taxon>Bacteroidota</taxon>
        <taxon>Sphingobacteriia</taxon>
        <taxon>Sphingobacteriales</taxon>
        <taxon>Sphingobacteriaceae</taxon>
        <taxon>Mucilaginibacter</taxon>
    </lineage>
</organism>
<protein>
    <recommendedName>
        <fullName evidence="4">Mannan endo-1,4-beta-mannosidase</fullName>
        <ecNumber evidence="4">3.2.1.78</ecNumber>
    </recommendedName>
</protein>
<evidence type="ECO:0000256" key="5">
    <source>
        <dbReference type="PIRSR" id="PIRSR018168-1"/>
    </source>
</evidence>
<dbReference type="InterPro" id="IPR022790">
    <property type="entry name" value="GH26_dom"/>
</dbReference>
<sequence length="373" mass="42984">MKSLCFMIILAMLTSTKVMGQLSAPSDAQATNETRELYNSMQRLTDAGIMFGHHDDTAYGVGWCMEQGKSDVKFVTGSYPAVYGWDLAKIEKDSLRDINGIPFYWQKDLVREAYDRGGINTFCWHMDNPVTGKDAWDTTTVTIKELLPGGAQHQTYVTYLDKAAKHLAAMKGHQGEPIPVLFRPFHELTGGWFWWGAKLSTPEEFKSLWQFTINYLRVNKRLHNLLIVFSVADFDAESDFMLRYPGNEYVDFIGFDNYCYKDVKQYVSNLDKRLTLLEAIAAKTKKLTCLAETGYEQIPQSDWWTKELLPVLSKHKLSYVMAWRNGRHDHYYVPYPGQVSEGDFRKFFKSSKMLFQNRVTPLAVYGKYITAFK</sequence>
<keyword evidence="4" id="KW-0732">Signal</keyword>
<evidence type="ECO:0000313" key="11">
    <source>
        <dbReference type="Proteomes" id="UP000320042"/>
    </source>
</evidence>
<feature type="binding site" evidence="6">
    <location>
        <position position="258"/>
    </location>
    <ligand>
        <name>substrate</name>
    </ligand>
</feature>
<dbReference type="Pfam" id="PF02156">
    <property type="entry name" value="Glyco_hydro_26"/>
    <property type="match status" value="1"/>
</dbReference>
<dbReference type="GO" id="GO:0005576">
    <property type="term" value="C:extracellular region"/>
    <property type="evidence" value="ECO:0007669"/>
    <property type="project" value="UniProtKB-SubCell"/>
</dbReference>
<dbReference type="InterPro" id="IPR000805">
    <property type="entry name" value="Glyco_hydro_26"/>
</dbReference>
<evidence type="ECO:0000256" key="4">
    <source>
        <dbReference type="PIRNR" id="PIRNR018168"/>
    </source>
</evidence>
<dbReference type="Proteomes" id="UP000320042">
    <property type="component" value="Unassembled WGS sequence"/>
</dbReference>
<evidence type="ECO:0000256" key="8">
    <source>
        <dbReference type="PROSITE-ProRule" id="PRU01100"/>
    </source>
</evidence>
<evidence type="ECO:0000313" key="10">
    <source>
        <dbReference type="EMBL" id="TWR26445.1"/>
    </source>
</evidence>
<dbReference type="Gene3D" id="3.20.20.80">
    <property type="entry name" value="Glycosidases"/>
    <property type="match status" value="1"/>
</dbReference>
<proteinExistence type="inferred from homology"/>
<dbReference type="GO" id="GO:0016985">
    <property type="term" value="F:mannan endo-1,4-beta-mannosidase activity"/>
    <property type="evidence" value="ECO:0007669"/>
    <property type="project" value="UniProtKB-UniRule"/>
</dbReference>
<keyword evidence="4" id="KW-0119">Carbohydrate metabolism</keyword>
<feature type="binding site" evidence="6">
    <location>
        <position position="192"/>
    </location>
    <ligand>
        <name>substrate</name>
    </ligand>
</feature>
<dbReference type="PROSITE" id="PS51764">
    <property type="entry name" value="GH26"/>
    <property type="match status" value="1"/>
</dbReference>
<evidence type="ECO:0000256" key="6">
    <source>
        <dbReference type="PIRSR" id="PIRSR018168-2"/>
    </source>
</evidence>
<dbReference type="PANTHER" id="PTHR40079">
    <property type="entry name" value="MANNAN ENDO-1,4-BETA-MANNOSIDASE E-RELATED"/>
    <property type="match status" value="1"/>
</dbReference>
<name>A0A563U543_9SPHI</name>
<feature type="signal peptide" evidence="4">
    <location>
        <begin position="1"/>
        <end position="20"/>
    </location>
</feature>
<feature type="binding site" evidence="6">
    <location>
        <position position="125"/>
    </location>
    <ligand>
        <name>substrate</name>
    </ligand>
</feature>
<dbReference type="PIRSF" id="PIRSF018168">
    <property type="entry name" value="Mannan-1_4-beta-mannosidase"/>
    <property type="match status" value="1"/>
</dbReference>
<comment type="subcellular location">
    <subcellularLocation>
        <location evidence="4">Secreted</location>
    </subcellularLocation>
</comment>
<dbReference type="PANTHER" id="PTHR40079:SF4">
    <property type="entry name" value="GH26 DOMAIN-CONTAINING PROTEIN-RELATED"/>
    <property type="match status" value="1"/>
</dbReference>
<dbReference type="EMBL" id="VOEJ01000007">
    <property type="protein sequence ID" value="TWR26445.1"/>
    <property type="molecule type" value="Genomic_DNA"/>
</dbReference>
<comment type="similarity">
    <text evidence="1 4 8">Belongs to the glycosyl hydrolase 26 family.</text>
</comment>
<evidence type="ECO:0000256" key="2">
    <source>
        <dbReference type="ARBA" id="ARBA00022801"/>
    </source>
</evidence>
<dbReference type="OrthoDB" id="9803686at2"/>
<evidence type="ECO:0000256" key="1">
    <source>
        <dbReference type="ARBA" id="ARBA00007754"/>
    </source>
</evidence>
<dbReference type="SUPFAM" id="SSF51445">
    <property type="entry name" value="(Trans)glycosidases"/>
    <property type="match status" value="1"/>
</dbReference>
<keyword evidence="11" id="KW-1185">Reference proteome</keyword>
<dbReference type="InterPro" id="IPR016714">
    <property type="entry name" value="MANB/E"/>
</dbReference>
<feature type="domain" description="GH26" evidence="9">
    <location>
        <begin position="32"/>
        <end position="357"/>
    </location>
</feature>
<accession>A0A563U543</accession>
<reference evidence="10 11" key="1">
    <citation type="submission" date="2019-07" db="EMBL/GenBank/DDBJ databases">
        <authorList>
            <person name="Kim J."/>
        </authorList>
    </citation>
    <scope>NUCLEOTIDE SEQUENCE [LARGE SCALE GENOMIC DNA]</scope>
    <source>
        <strain evidence="11">dk17</strain>
    </source>
</reference>